<dbReference type="AlphaFoldDB" id="A0A9W5LF08"/>
<accession>A0A9W5LF08</accession>
<dbReference type="EMBL" id="AMXN01000009">
    <property type="protein sequence ID" value="ELS59485.1"/>
    <property type="molecule type" value="Genomic_DNA"/>
</dbReference>
<evidence type="ECO:0000313" key="1">
    <source>
        <dbReference type="EMBL" id="ELS59485.1"/>
    </source>
</evidence>
<organism evidence="1 2">
    <name type="scientific">Bacillus inaquosorum KCTC 13429</name>
    <dbReference type="NCBI Taxonomy" id="1236548"/>
    <lineage>
        <taxon>Bacteria</taxon>
        <taxon>Bacillati</taxon>
        <taxon>Bacillota</taxon>
        <taxon>Bacilli</taxon>
        <taxon>Bacillales</taxon>
        <taxon>Bacillaceae</taxon>
        <taxon>Bacillus</taxon>
    </lineage>
</organism>
<gene>
    <name evidence="1" type="ORF">BSI_38660</name>
</gene>
<comment type="caution">
    <text evidence="1">The sequence shown here is derived from an EMBL/GenBank/DDBJ whole genome shotgun (WGS) entry which is preliminary data.</text>
</comment>
<protein>
    <submittedName>
        <fullName evidence="1">Uncharacterized protein</fullName>
    </submittedName>
</protein>
<proteinExistence type="predicted"/>
<evidence type="ECO:0000313" key="2">
    <source>
        <dbReference type="Proteomes" id="UP000011182"/>
    </source>
</evidence>
<dbReference type="Proteomes" id="UP000011182">
    <property type="component" value="Unassembled WGS sequence"/>
</dbReference>
<keyword evidence="2" id="KW-1185">Reference proteome</keyword>
<sequence length="62" mass="7373">MGIIIYLVLQIGKTELYLPEFYIYCQKPVSFHWNYIGMKLDLKKEIQVLSTKFGISIFIKKK</sequence>
<reference evidence="1 2" key="1">
    <citation type="journal article" date="2014" name="Syst. Appl. Microbiol.">
        <title>Genomic insights into the taxonomic status of the three subspecies of Bacillus subtilis.</title>
        <authorList>
            <person name="Yi H."/>
            <person name="Chun J."/>
            <person name="Cha C.J."/>
        </authorList>
    </citation>
    <scope>NUCLEOTIDE SEQUENCE [LARGE SCALE GENOMIC DNA]</scope>
    <source>
        <strain evidence="1 2">KCTC 13429</strain>
    </source>
</reference>
<name>A0A9W5LF08_9BACI</name>